<dbReference type="SUPFAM" id="SSF116726">
    <property type="entry name" value="TrkA C-terminal domain-like"/>
    <property type="match status" value="1"/>
</dbReference>
<dbReference type="SUPFAM" id="SSF51735">
    <property type="entry name" value="NAD(P)-binding Rossmann-fold domains"/>
    <property type="match status" value="1"/>
</dbReference>
<protein>
    <submittedName>
        <fullName evidence="2">TrkA family potassium uptake protein</fullName>
    </submittedName>
</protein>
<organism evidence="2 3">
    <name type="scientific">Streptococcus zalophi</name>
    <dbReference type="NCBI Taxonomy" id="640031"/>
    <lineage>
        <taxon>Bacteria</taxon>
        <taxon>Bacillati</taxon>
        <taxon>Bacillota</taxon>
        <taxon>Bacilli</taxon>
        <taxon>Lactobacillales</taxon>
        <taxon>Streptococcaceae</taxon>
        <taxon>Streptococcus</taxon>
    </lineage>
</organism>
<dbReference type="AlphaFoldDB" id="A0A934UD38"/>
<dbReference type="PROSITE" id="PS51201">
    <property type="entry name" value="RCK_N"/>
    <property type="match status" value="1"/>
</dbReference>
<evidence type="ECO:0000313" key="2">
    <source>
        <dbReference type="EMBL" id="MBJ8349278.1"/>
    </source>
</evidence>
<accession>A0A934UD38</accession>
<sequence>MKQKIVGVLGLGIFGRTIAAELSEFGQEIIAIDSKEQHIQEVADFVSKAAIGDISDMEILKNTGIDQCDVVIIATGNNLESSVLAVMHCKKLGIPRIIAKARSSHYEEVLYEIGADLVISPERESGKVVASDILRHTIAGIYHFEGDVAIVEFKLPKEWIGKTVQELDVRRKYDLNLIGTRISKSSPLDTSIPVNEPFDENAIIVAIANSRTFEKHDYLGYFN</sequence>
<reference evidence="2 3" key="1">
    <citation type="journal article" date="2021" name="Int. J. Syst. Evol. Microbiol.">
        <title>Streptococcus vicugnae sp. nov., isolated from faeces of alpacas (Vicugna pacos) and cattle (Bos taurus), Streptococcus zalophi sp. nov., and Streptococcus pacificus sp. nov., isolated from respiratory tract of California sea lions (Zalophus californianus).</title>
        <authorList>
            <person name="Volokhov D.V."/>
            <person name="Zagorodnyaya T.A."/>
            <person name="Shen Z."/>
            <person name="Blom J."/>
            <person name="Furtak V.A."/>
            <person name="Eisenberg T."/>
            <person name="Fan P."/>
            <person name="Jeong K.C."/>
            <person name="Gao Y."/>
            <person name="Zhang S."/>
            <person name="Amselle M."/>
        </authorList>
    </citation>
    <scope>NUCLEOTIDE SEQUENCE [LARGE SCALE GENOMIC DNA]</scope>
    <source>
        <strain evidence="3">CSL7508-lung</strain>
    </source>
</reference>
<dbReference type="EMBL" id="JAENBP010000001">
    <property type="protein sequence ID" value="MBJ8349278.1"/>
    <property type="molecule type" value="Genomic_DNA"/>
</dbReference>
<dbReference type="InterPro" id="IPR036291">
    <property type="entry name" value="NAD(P)-bd_dom_sf"/>
</dbReference>
<dbReference type="InterPro" id="IPR036721">
    <property type="entry name" value="RCK_C_sf"/>
</dbReference>
<dbReference type="Pfam" id="PF02254">
    <property type="entry name" value="TrkA_N"/>
    <property type="match status" value="1"/>
</dbReference>
<dbReference type="Proteomes" id="UP000644875">
    <property type="component" value="Unassembled WGS sequence"/>
</dbReference>
<dbReference type="GO" id="GO:0006813">
    <property type="term" value="P:potassium ion transport"/>
    <property type="evidence" value="ECO:0007669"/>
    <property type="project" value="InterPro"/>
</dbReference>
<proteinExistence type="predicted"/>
<dbReference type="PANTHER" id="PTHR43833">
    <property type="entry name" value="POTASSIUM CHANNEL PROTEIN 2-RELATED-RELATED"/>
    <property type="match status" value="1"/>
</dbReference>
<evidence type="ECO:0000313" key="3">
    <source>
        <dbReference type="Proteomes" id="UP000644875"/>
    </source>
</evidence>
<dbReference type="Gene3D" id="3.30.70.1450">
    <property type="entry name" value="Regulator of K+ conductance, C-terminal domain"/>
    <property type="match status" value="1"/>
</dbReference>
<feature type="domain" description="RCK N-terminal" evidence="1">
    <location>
        <begin position="3"/>
        <end position="120"/>
    </location>
</feature>
<dbReference type="Gene3D" id="3.40.50.720">
    <property type="entry name" value="NAD(P)-binding Rossmann-like Domain"/>
    <property type="match status" value="1"/>
</dbReference>
<gene>
    <name evidence="2" type="ORF">JHK64_01365</name>
</gene>
<dbReference type="InterPro" id="IPR003148">
    <property type="entry name" value="RCK_N"/>
</dbReference>
<dbReference type="PANTHER" id="PTHR43833:SF7">
    <property type="entry name" value="KTR SYSTEM POTASSIUM UPTAKE PROTEIN C"/>
    <property type="match status" value="1"/>
</dbReference>
<dbReference type="RefSeq" id="WP_199567202.1">
    <property type="nucleotide sequence ID" value="NZ_JAENBP010000001.1"/>
</dbReference>
<comment type="caution">
    <text evidence="2">The sequence shown here is derived from an EMBL/GenBank/DDBJ whole genome shotgun (WGS) entry which is preliminary data.</text>
</comment>
<keyword evidence="3" id="KW-1185">Reference proteome</keyword>
<evidence type="ECO:0000259" key="1">
    <source>
        <dbReference type="PROSITE" id="PS51201"/>
    </source>
</evidence>
<dbReference type="InterPro" id="IPR050721">
    <property type="entry name" value="Trk_Ktr_HKT_K-transport"/>
</dbReference>
<name>A0A934UD38_9STRE</name>